<organism evidence="4 5">
    <name type="scientific">Glarea lozoyensis (strain ATCC 20868 / MF5171)</name>
    <dbReference type="NCBI Taxonomy" id="1116229"/>
    <lineage>
        <taxon>Eukaryota</taxon>
        <taxon>Fungi</taxon>
        <taxon>Dikarya</taxon>
        <taxon>Ascomycota</taxon>
        <taxon>Pezizomycotina</taxon>
        <taxon>Leotiomycetes</taxon>
        <taxon>Helotiales</taxon>
        <taxon>Helotiaceae</taxon>
        <taxon>Glarea</taxon>
    </lineage>
</organism>
<dbReference type="HOGENOM" id="CLU_007327_0_0_1"/>
<feature type="region of interest" description="Disordered" evidence="2">
    <location>
        <begin position="693"/>
        <end position="749"/>
    </location>
</feature>
<dbReference type="OrthoDB" id="426293at2759"/>
<dbReference type="InterPro" id="IPR002110">
    <property type="entry name" value="Ankyrin_rpt"/>
</dbReference>
<evidence type="ECO:0000313" key="5">
    <source>
        <dbReference type="Proteomes" id="UP000016922"/>
    </source>
</evidence>
<evidence type="ECO:0000259" key="3">
    <source>
        <dbReference type="PROSITE" id="PS51126"/>
    </source>
</evidence>
<feature type="region of interest" description="Disordered" evidence="2">
    <location>
        <begin position="110"/>
        <end position="134"/>
    </location>
</feature>
<dbReference type="Pfam" id="PF01843">
    <property type="entry name" value="DIL"/>
    <property type="match status" value="1"/>
</dbReference>
<dbReference type="CDD" id="cd15473">
    <property type="entry name" value="Myo5p-like_CBD_DIL_ANK"/>
    <property type="match status" value="1"/>
</dbReference>
<dbReference type="SMART" id="SM00248">
    <property type="entry name" value="ANK"/>
    <property type="match status" value="3"/>
</dbReference>
<dbReference type="STRING" id="1116229.S3CWK4"/>
<evidence type="ECO:0000256" key="2">
    <source>
        <dbReference type="SAM" id="MobiDB-lite"/>
    </source>
</evidence>
<proteinExistence type="predicted"/>
<keyword evidence="5" id="KW-1185">Reference proteome</keyword>
<dbReference type="PROSITE" id="PS50088">
    <property type="entry name" value="ANK_REPEAT"/>
    <property type="match status" value="1"/>
</dbReference>
<dbReference type="Gene3D" id="1.25.40.20">
    <property type="entry name" value="Ankyrin repeat-containing domain"/>
    <property type="match status" value="1"/>
</dbReference>
<dbReference type="Pfam" id="PF12796">
    <property type="entry name" value="Ank_2"/>
    <property type="match status" value="1"/>
</dbReference>
<dbReference type="OMA" id="WSQVMYW"/>
<feature type="region of interest" description="Disordered" evidence="2">
    <location>
        <begin position="1"/>
        <end position="55"/>
    </location>
</feature>
<dbReference type="RefSeq" id="XP_008083413.1">
    <property type="nucleotide sequence ID" value="XM_008085222.1"/>
</dbReference>
<feature type="repeat" description="ANK" evidence="1">
    <location>
        <begin position="175"/>
        <end position="207"/>
    </location>
</feature>
<evidence type="ECO:0000256" key="1">
    <source>
        <dbReference type="PROSITE-ProRule" id="PRU00023"/>
    </source>
</evidence>
<dbReference type="PROSITE" id="PS50297">
    <property type="entry name" value="ANK_REP_REGION"/>
    <property type="match status" value="1"/>
</dbReference>
<dbReference type="SUPFAM" id="SSF48403">
    <property type="entry name" value="Ankyrin repeat"/>
    <property type="match status" value="1"/>
</dbReference>
<dbReference type="AlphaFoldDB" id="S3CWK4"/>
<dbReference type="GO" id="GO:0051020">
    <property type="term" value="F:GTPase binding"/>
    <property type="evidence" value="ECO:0007669"/>
    <property type="project" value="TreeGrafter"/>
</dbReference>
<dbReference type="InterPro" id="IPR037986">
    <property type="entry name" value="Myo5p-like_CBD_DIL"/>
</dbReference>
<dbReference type="InterPro" id="IPR036770">
    <property type="entry name" value="Ankyrin_rpt-contain_sf"/>
</dbReference>
<dbReference type="SMART" id="SM01132">
    <property type="entry name" value="DIL"/>
    <property type="match status" value="1"/>
</dbReference>
<dbReference type="PANTHER" id="PTHR16027">
    <property type="entry name" value="DILUTE DOMAIN-CONTAINING PROTEIN YPR089W"/>
    <property type="match status" value="1"/>
</dbReference>
<protein>
    <submittedName>
        <fullName evidence="4">Ankyrin repeat-containing protein</fullName>
    </submittedName>
</protein>
<dbReference type="PANTHER" id="PTHR16027:SF6">
    <property type="entry name" value="DILUTE DOMAIN-CONTAINING PROTEIN"/>
    <property type="match status" value="1"/>
</dbReference>
<feature type="compositionally biased region" description="Polar residues" evidence="2">
    <location>
        <begin position="705"/>
        <end position="720"/>
    </location>
</feature>
<dbReference type="eggNOG" id="KOG0504">
    <property type="taxonomic scope" value="Eukaryota"/>
</dbReference>
<feature type="region of interest" description="Disordered" evidence="2">
    <location>
        <begin position="506"/>
        <end position="525"/>
    </location>
</feature>
<feature type="compositionally biased region" description="Basic and acidic residues" evidence="2">
    <location>
        <begin position="731"/>
        <end position="740"/>
    </location>
</feature>
<feature type="compositionally biased region" description="Basic and acidic residues" evidence="2">
    <location>
        <begin position="29"/>
        <end position="43"/>
    </location>
</feature>
<dbReference type="InterPro" id="IPR052072">
    <property type="entry name" value="Vascular_dev_regulator"/>
</dbReference>
<keyword evidence="1" id="KW-0040">ANK repeat</keyword>
<gene>
    <name evidence="4" type="ORF">GLAREA_00464</name>
</gene>
<reference evidence="4 5" key="1">
    <citation type="journal article" date="2013" name="BMC Genomics">
        <title>Genomics-driven discovery of the pneumocandin biosynthetic gene cluster in the fungus Glarea lozoyensis.</title>
        <authorList>
            <person name="Chen L."/>
            <person name="Yue Q."/>
            <person name="Zhang X."/>
            <person name="Xiang M."/>
            <person name="Wang C."/>
            <person name="Li S."/>
            <person name="Che Y."/>
            <person name="Ortiz-Lopez F.J."/>
            <person name="Bills G.F."/>
            <person name="Liu X."/>
            <person name="An Z."/>
        </authorList>
    </citation>
    <scope>NUCLEOTIDE SEQUENCE [LARGE SCALE GENOMIC DNA]</scope>
    <source>
        <strain evidence="5">ATCC 20868 / MF5171</strain>
    </source>
</reference>
<dbReference type="GeneID" id="19459522"/>
<name>S3CWK4_GLAL2</name>
<feature type="domain" description="Dilute" evidence="3">
    <location>
        <begin position="398"/>
        <end position="693"/>
    </location>
</feature>
<dbReference type="Proteomes" id="UP000016922">
    <property type="component" value="Unassembled WGS sequence"/>
</dbReference>
<sequence>MDIGLDGGDIGGFGDDGGFEDQPPKKSRTLPDDLPKSLDDRKSVPSHFTQETEMYDAWQGQSQFLTTPSLAKPLQFNSLSLEDNDYDDDLTNQKISDSDTRLMEMLAAQAAHRDGTASEDENAVASDEKLTEPEKKDTLQKALNMAASNGDVERILRILNGKAKDFVDIDAPDEEGTAPLIYASCFGHEAVVTALLDAGAHVDNQDRNQWSALMWAMTNRHKGIAKSLLDHGASPEVKSSSGRTAFDFVAPDSEISGYLHDSGYNIGSAGVTDDFYNPGFSQDRFEEEMAENEMRRRMMMESARDLEVDLGNVGIDDQPESPEELEDEGQEFDWTRCLHDQMFVFQENELDRILDIIITNMTPQRSPSQKPVPANMIFLSARYAHYHADANLLGNLLITAMDKINDVVEKNQWDMTILAFWISNATLLLHYLKKDAGLSGSTSDFQLQLAELINEIFILIIRDAERRMDKVLDSAMLEHETIPGFEDIAFQHEWKIFKRKNQVKEEPVEKRFRPPSPKARAKPSPRNITSLLSSTLFVLDLYDIHSVITAQILAQLLYWLGAELFNRIMSNRKYLARTKAMQIRMNISSLEEWARTNNRQPEHYEHGSMTSSGETTIDATRRHLAPLIQLLQWLQCFSSLGNDDLEALVGTLQQLTRLSWQQLIHAVKHYRPEVGEKGLPKSAMKYLNSMQRETQLRKTQKKNAAVSQNTTPIQKTGNSQPPNPSDANGKPTKDPAHDENSPDDEYDAPENLLLDPALMLPFSLPTSTDMLISYGAGFGGVNRERERKYIPTIPPEFLAKLDLSGGRAHSTFEERDWDNEDE</sequence>
<dbReference type="InterPro" id="IPR002710">
    <property type="entry name" value="Dilute_dom"/>
</dbReference>
<dbReference type="KEGG" id="glz:GLAREA_00464"/>
<feature type="compositionally biased region" description="Gly residues" evidence="2">
    <location>
        <begin position="1"/>
        <end position="16"/>
    </location>
</feature>
<dbReference type="PROSITE" id="PS51126">
    <property type="entry name" value="DILUTE"/>
    <property type="match status" value="1"/>
</dbReference>
<accession>S3CWK4</accession>
<dbReference type="EMBL" id="KE145367">
    <property type="protein sequence ID" value="EPE29304.1"/>
    <property type="molecule type" value="Genomic_DNA"/>
</dbReference>
<evidence type="ECO:0000313" key="4">
    <source>
        <dbReference type="EMBL" id="EPE29304.1"/>
    </source>
</evidence>